<dbReference type="InterPro" id="IPR053967">
    <property type="entry name" value="LlgE_F_G-like_D1"/>
</dbReference>
<dbReference type="InterPro" id="IPR011491">
    <property type="entry name" value="FlgE_D2"/>
</dbReference>
<reference evidence="10 11" key="1">
    <citation type="submission" date="2019-11" db="EMBL/GenBank/DDBJ databases">
        <title>Comparative genomics of hydrocarbon-degrading Desulfosarcina strains.</title>
        <authorList>
            <person name="Watanabe M."/>
            <person name="Kojima H."/>
            <person name="Fukui M."/>
        </authorList>
    </citation>
    <scope>NUCLEOTIDE SEQUENCE [LARGE SCALE GENOMIC DNA]</scope>
    <source>
        <strain evidence="10 11">28bB2T</strain>
    </source>
</reference>
<dbReference type="GO" id="GO:0009424">
    <property type="term" value="C:bacterial-type flagellum hook"/>
    <property type="evidence" value="ECO:0007669"/>
    <property type="project" value="TreeGrafter"/>
</dbReference>
<dbReference type="GO" id="GO:0071978">
    <property type="term" value="P:bacterial-type flagellum-dependent swarming motility"/>
    <property type="evidence" value="ECO:0007669"/>
    <property type="project" value="TreeGrafter"/>
</dbReference>
<evidence type="ECO:0000256" key="4">
    <source>
        <dbReference type="ARBA" id="ARBA00023143"/>
    </source>
</evidence>
<keyword evidence="10" id="KW-0966">Cell projection</keyword>
<dbReference type="AlphaFoldDB" id="A0A5K7ZFV1"/>
<feature type="domain" description="Flagellar basal body rod protein N-terminal" evidence="6">
    <location>
        <begin position="5"/>
        <end position="35"/>
    </location>
</feature>
<dbReference type="InterPro" id="IPR019776">
    <property type="entry name" value="Flagellar_basal_body_rod_CS"/>
</dbReference>
<dbReference type="GO" id="GO:0005829">
    <property type="term" value="C:cytosol"/>
    <property type="evidence" value="ECO:0007669"/>
    <property type="project" value="TreeGrafter"/>
</dbReference>
<dbReference type="Gene3D" id="2.60.98.20">
    <property type="entry name" value="Flagellar hook protein FlgE"/>
    <property type="match status" value="1"/>
</dbReference>
<dbReference type="InterPro" id="IPR037925">
    <property type="entry name" value="FlgE/F/G-like"/>
</dbReference>
<dbReference type="NCBIfam" id="TIGR03506">
    <property type="entry name" value="FlgEFG_subfam"/>
    <property type="match status" value="1"/>
</dbReference>
<evidence type="ECO:0000259" key="9">
    <source>
        <dbReference type="Pfam" id="PF22692"/>
    </source>
</evidence>
<dbReference type="Pfam" id="PF22692">
    <property type="entry name" value="LlgE_F_G_D1"/>
    <property type="match status" value="1"/>
</dbReference>
<dbReference type="InterPro" id="IPR010930">
    <property type="entry name" value="Flg_bb/hook_C_dom"/>
</dbReference>
<dbReference type="PROSITE" id="PS00588">
    <property type="entry name" value="FLAGELLA_BB_ROD"/>
    <property type="match status" value="1"/>
</dbReference>
<evidence type="ECO:0000256" key="3">
    <source>
        <dbReference type="ARBA" id="ARBA00019015"/>
    </source>
</evidence>
<dbReference type="InterPro" id="IPR037058">
    <property type="entry name" value="Falgellar_hook_FlgE_sf"/>
</dbReference>
<evidence type="ECO:0000313" key="10">
    <source>
        <dbReference type="EMBL" id="BBO79801.1"/>
    </source>
</evidence>
<keyword evidence="10" id="KW-0969">Cilium</keyword>
<dbReference type="KEGG" id="dov:DSCO28_03670"/>
<keyword evidence="10" id="KW-0282">Flagellum</keyword>
<sequence length="412" mass="42454">MIGSLYSGISGLKANTSAMAVIGDNIANVDTTGFKTSRVSFANIFSSTLSQSGLEIGRGVTMNGINPQWDSGSLENTTSGTDLAVNGTGLFVVTDASTGSTYYTRAGQFEWDSDGNLVTPDGFIVQGYSIATDGTVGTLGDITLPNGTSAPSATSELSFGINLNSDAEAGDTFTSSITTYDSLGSEVILDVTFTADGAGGWDWAVAVDPTTATCATTGHIEFDTDGNLDSTNTTATDVDADGNPILSITGLSGSTDPLDITWTYLDSSGDSDGSITSYASESTKTAQAQDGYPSGSLQSVSVDEDGNFTGIYSNGSMIPFAQIALADFPSYSGLAKMGSNLYAESLSSGQALIGTANTASLGSVSSSTLEMSNVDLATEFVEMITTQRAYQANSKVITTSDEILQELINIKR</sequence>
<comment type="function">
    <text evidence="5">A flexible structure which links the flagellar filament to the drive apparatus in the basal body.</text>
</comment>
<evidence type="ECO:0000256" key="1">
    <source>
        <dbReference type="ARBA" id="ARBA00004117"/>
    </source>
</evidence>
<organism evidence="10 11">
    <name type="scientific">Desulfosarcina ovata subsp. sediminis</name>
    <dbReference type="NCBI Taxonomy" id="885957"/>
    <lineage>
        <taxon>Bacteria</taxon>
        <taxon>Pseudomonadati</taxon>
        <taxon>Thermodesulfobacteriota</taxon>
        <taxon>Desulfobacteria</taxon>
        <taxon>Desulfobacterales</taxon>
        <taxon>Desulfosarcinaceae</taxon>
        <taxon>Desulfosarcina</taxon>
    </lineage>
</organism>
<dbReference type="Pfam" id="PF00460">
    <property type="entry name" value="Flg_bb_rod"/>
    <property type="match status" value="1"/>
</dbReference>
<dbReference type="InterPro" id="IPR001444">
    <property type="entry name" value="Flag_bb_rod_N"/>
</dbReference>
<evidence type="ECO:0000259" key="7">
    <source>
        <dbReference type="Pfam" id="PF06429"/>
    </source>
</evidence>
<dbReference type="InterPro" id="IPR020013">
    <property type="entry name" value="Flagellar_FlgE/F/G"/>
</dbReference>
<dbReference type="Pfam" id="PF06429">
    <property type="entry name" value="Flg_bbr_C"/>
    <property type="match status" value="1"/>
</dbReference>
<evidence type="ECO:0000313" key="11">
    <source>
        <dbReference type="Proteomes" id="UP000425960"/>
    </source>
</evidence>
<evidence type="ECO:0000259" key="8">
    <source>
        <dbReference type="Pfam" id="PF07559"/>
    </source>
</evidence>
<dbReference type="Pfam" id="PF07559">
    <property type="entry name" value="FlgE_D2"/>
    <property type="match status" value="1"/>
</dbReference>
<dbReference type="EMBL" id="AP021876">
    <property type="protein sequence ID" value="BBO79801.1"/>
    <property type="molecule type" value="Genomic_DNA"/>
</dbReference>
<feature type="domain" description="Flagellar hook protein FlgE D2" evidence="8">
    <location>
        <begin position="171"/>
        <end position="292"/>
    </location>
</feature>
<protein>
    <recommendedName>
        <fullName evidence="3 5">Flagellar hook protein FlgE</fullName>
    </recommendedName>
</protein>
<keyword evidence="4 5" id="KW-0975">Bacterial flagellum</keyword>
<feature type="domain" description="Flagellar basal-body/hook protein C-terminal" evidence="7">
    <location>
        <begin position="367"/>
        <end position="410"/>
    </location>
</feature>
<gene>
    <name evidence="10" type="primary">flgE</name>
    <name evidence="10" type="ORF">DSCO28_03670</name>
</gene>
<dbReference type="Proteomes" id="UP000425960">
    <property type="component" value="Chromosome"/>
</dbReference>
<dbReference type="PANTHER" id="PTHR30435">
    <property type="entry name" value="FLAGELLAR PROTEIN"/>
    <property type="match status" value="1"/>
</dbReference>
<accession>A0A5K7ZFV1</accession>
<comment type="subcellular location">
    <subcellularLocation>
        <location evidence="1 5">Bacterial flagellum basal body</location>
    </subcellularLocation>
</comment>
<name>A0A5K7ZFV1_9BACT</name>
<evidence type="ECO:0000256" key="2">
    <source>
        <dbReference type="ARBA" id="ARBA00009677"/>
    </source>
</evidence>
<dbReference type="RefSeq" id="WP_155320910.1">
    <property type="nucleotide sequence ID" value="NZ_AP021876.1"/>
</dbReference>
<dbReference type="PANTHER" id="PTHR30435:SF1">
    <property type="entry name" value="FLAGELLAR HOOK PROTEIN FLGE"/>
    <property type="match status" value="1"/>
</dbReference>
<feature type="domain" description="Flagellar hook protein FlgE/F/G-like D1" evidence="9">
    <location>
        <begin position="84"/>
        <end position="149"/>
    </location>
</feature>
<dbReference type="SUPFAM" id="SSF117143">
    <property type="entry name" value="Flagellar hook protein flgE"/>
    <property type="match status" value="1"/>
</dbReference>
<dbReference type="GO" id="GO:0009425">
    <property type="term" value="C:bacterial-type flagellum basal body"/>
    <property type="evidence" value="ECO:0007669"/>
    <property type="project" value="UniProtKB-SubCell"/>
</dbReference>
<evidence type="ECO:0000259" key="6">
    <source>
        <dbReference type="Pfam" id="PF00460"/>
    </source>
</evidence>
<evidence type="ECO:0000256" key="5">
    <source>
        <dbReference type="RuleBase" id="RU362116"/>
    </source>
</evidence>
<proteinExistence type="inferred from homology"/>
<comment type="similarity">
    <text evidence="2 5">Belongs to the flagella basal body rod proteins family.</text>
</comment>